<sequence length="82" mass="9554">MPCKSTITPSEILKPGTMPAAYFENFARLRFQCENKVYFQSIRSTNALRSLNMITIERMEQGTTEHFEAVRRKNELFGVYDV</sequence>
<reference evidence="1 2" key="1">
    <citation type="submission" date="2023-08" db="EMBL/GenBank/DDBJ databases">
        <authorList>
            <person name="Palmer J.M."/>
        </authorList>
    </citation>
    <scope>NUCLEOTIDE SEQUENCE [LARGE SCALE GENOMIC DNA]</scope>
    <source>
        <strain evidence="1 2">TWF481</strain>
    </source>
</reference>
<comment type="caution">
    <text evidence="1">The sequence shown here is derived from an EMBL/GenBank/DDBJ whole genome shotgun (WGS) entry which is preliminary data.</text>
</comment>
<evidence type="ECO:0000313" key="2">
    <source>
        <dbReference type="Proteomes" id="UP001370758"/>
    </source>
</evidence>
<dbReference type="Proteomes" id="UP001370758">
    <property type="component" value="Unassembled WGS sequence"/>
</dbReference>
<protein>
    <submittedName>
        <fullName evidence="1">Uncharacterized protein</fullName>
    </submittedName>
</protein>
<dbReference type="EMBL" id="JAVHJL010000011">
    <property type="protein sequence ID" value="KAK6496049.1"/>
    <property type="molecule type" value="Genomic_DNA"/>
</dbReference>
<gene>
    <name evidence="1" type="ORF">TWF481_002074</name>
</gene>
<name>A0AAV9VUA6_9PEZI</name>
<accession>A0AAV9VUA6</accession>
<dbReference type="AlphaFoldDB" id="A0AAV9VUA6"/>
<organism evidence="1 2">
    <name type="scientific">Arthrobotrys musiformis</name>
    <dbReference type="NCBI Taxonomy" id="47236"/>
    <lineage>
        <taxon>Eukaryota</taxon>
        <taxon>Fungi</taxon>
        <taxon>Dikarya</taxon>
        <taxon>Ascomycota</taxon>
        <taxon>Pezizomycotina</taxon>
        <taxon>Orbiliomycetes</taxon>
        <taxon>Orbiliales</taxon>
        <taxon>Orbiliaceae</taxon>
        <taxon>Arthrobotrys</taxon>
    </lineage>
</organism>
<proteinExistence type="predicted"/>
<evidence type="ECO:0000313" key="1">
    <source>
        <dbReference type="EMBL" id="KAK6496049.1"/>
    </source>
</evidence>
<keyword evidence="2" id="KW-1185">Reference proteome</keyword>